<evidence type="ECO:0000313" key="7">
    <source>
        <dbReference type="Proteomes" id="UP000009168"/>
    </source>
</evidence>
<keyword evidence="1 3" id="KW-0547">Nucleotide-binding</keyword>
<protein>
    <submittedName>
        <fullName evidence="6">ADP-ribosylation factor-like protein</fullName>
    </submittedName>
</protein>
<keyword evidence="7" id="KW-1185">Reference proteome</keyword>
<organism evidence="6 7">
    <name type="scientific">Tetrahymena thermophila (strain SB210)</name>
    <dbReference type="NCBI Taxonomy" id="312017"/>
    <lineage>
        <taxon>Eukaryota</taxon>
        <taxon>Sar</taxon>
        <taxon>Alveolata</taxon>
        <taxon>Ciliophora</taxon>
        <taxon>Intramacronucleata</taxon>
        <taxon>Oligohymenophorea</taxon>
        <taxon>Hymenostomatida</taxon>
        <taxon>Tetrahymenina</taxon>
        <taxon>Tetrahymenidae</taxon>
        <taxon>Tetrahymena</taxon>
    </lineage>
</organism>
<dbReference type="Proteomes" id="UP000009168">
    <property type="component" value="Unassembled WGS sequence"/>
</dbReference>
<dbReference type="RefSeq" id="XP_001030982.2">
    <property type="nucleotide sequence ID" value="XM_001030982.2"/>
</dbReference>
<evidence type="ECO:0000256" key="4">
    <source>
        <dbReference type="PIRSR" id="PIRSR606689-2"/>
    </source>
</evidence>
<accession>I7LZD7</accession>
<evidence type="ECO:0000256" key="1">
    <source>
        <dbReference type="ARBA" id="ARBA00022741"/>
    </source>
</evidence>
<feature type="compositionally biased region" description="Polar residues" evidence="5">
    <location>
        <begin position="204"/>
        <end position="213"/>
    </location>
</feature>
<keyword evidence="2 3" id="KW-0342">GTP-binding</keyword>
<dbReference type="PROSITE" id="PS51417">
    <property type="entry name" value="ARF"/>
    <property type="match status" value="1"/>
</dbReference>
<reference evidence="7" key="1">
    <citation type="journal article" date="2006" name="PLoS Biol.">
        <title>Macronuclear genome sequence of the ciliate Tetrahymena thermophila, a model eukaryote.</title>
        <authorList>
            <person name="Eisen J.A."/>
            <person name="Coyne R.S."/>
            <person name="Wu M."/>
            <person name="Wu D."/>
            <person name="Thiagarajan M."/>
            <person name="Wortman J.R."/>
            <person name="Badger J.H."/>
            <person name="Ren Q."/>
            <person name="Amedeo P."/>
            <person name="Jones K.M."/>
            <person name="Tallon L.J."/>
            <person name="Delcher A.L."/>
            <person name="Salzberg S.L."/>
            <person name="Silva J.C."/>
            <person name="Haas B.J."/>
            <person name="Majoros W.H."/>
            <person name="Farzad M."/>
            <person name="Carlton J.M."/>
            <person name="Smith R.K. Jr."/>
            <person name="Garg J."/>
            <person name="Pearlman R.E."/>
            <person name="Karrer K.M."/>
            <person name="Sun L."/>
            <person name="Manning G."/>
            <person name="Elde N.C."/>
            <person name="Turkewitz A.P."/>
            <person name="Asai D.J."/>
            <person name="Wilkes D.E."/>
            <person name="Wang Y."/>
            <person name="Cai H."/>
            <person name="Collins K."/>
            <person name="Stewart B.A."/>
            <person name="Lee S.R."/>
            <person name="Wilamowska K."/>
            <person name="Weinberg Z."/>
            <person name="Ruzzo W.L."/>
            <person name="Wloga D."/>
            <person name="Gaertig J."/>
            <person name="Frankel J."/>
            <person name="Tsao C.-C."/>
            <person name="Gorovsky M.A."/>
            <person name="Keeling P.J."/>
            <person name="Waller R.F."/>
            <person name="Patron N.J."/>
            <person name="Cherry J.M."/>
            <person name="Stover N.A."/>
            <person name="Krieger C.J."/>
            <person name="del Toro C."/>
            <person name="Ryder H.F."/>
            <person name="Williamson S.C."/>
            <person name="Barbeau R.A."/>
            <person name="Hamilton E.P."/>
            <person name="Orias E."/>
        </authorList>
    </citation>
    <scope>NUCLEOTIDE SEQUENCE [LARGE SCALE GENOMIC DNA]</scope>
    <source>
        <strain evidence="7">SB210</strain>
    </source>
</reference>
<feature type="binding site" evidence="3">
    <location>
        <begin position="21"/>
        <end position="28"/>
    </location>
    <ligand>
        <name>GTP</name>
        <dbReference type="ChEBI" id="CHEBI:37565"/>
    </ligand>
</feature>
<dbReference type="InterPro" id="IPR006689">
    <property type="entry name" value="Small_GTPase_ARF/SAR"/>
</dbReference>
<dbReference type="eggNOG" id="KOG0072">
    <property type="taxonomic scope" value="Eukaryota"/>
</dbReference>
<dbReference type="InParanoid" id="I7LZD7"/>
<dbReference type="InterPro" id="IPR024156">
    <property type="entry name" value="Small_GTPase_ARF"/>
</dbReference>
<dbReference type="AlphaFoldDB" id="I7LZD7"/>
<dbReference type="SMART" id="SM00177">
    <property type="entry name" value="ARF"/>
    <property type="match status" value="1"/>
</dbReference>
<dbReference type="GO" id="GO:0005525">
    <property type="term" value="F:GTP binding"/>
    <property type="evidence" value="ECO:0007669"/>
    <property type="project" value="UniProtKB-KW"/>
</dbReference>
<feature type="region of interest" description="Disordered" evidence="5">
    <location>
        <begin position="178"/>
        <end position="222"/>
    </location>
</feature>
<feature type="binding site" evidence="4">
    <location>
        <position position="28"/>
    </location>
    <ligand>
        <name>Mg(2+)</name>
        <dbReference type="ChEBI" id="CHEBI:18420"/>
    </ligand>
</feature>
<dbReference type="InterPro" id="IPR027417">
    <property type="entry name" value="P-loop_NTPase"/>
</dbReference>
<feature type="binding site" evidence="4">
    <location>
        <position position="45"/>
    </location>
    <ligand>
        <name>Mg(2+)</name>
        <dbReference type="ChEBI" id="CHEBI:18420"/>
    </ligand>
</feature>
<dbReference type="OrthoDB" id="10002389at2759"/>
<gene>
    <name evidence="6" type="ORF">TTHERM_00947460</name>
</gene>
<dbReference type="EMBL" id="GG662452">
    <property type="protein sequence ID" value="EAR83319.2"/>
    <property type="molecule type" value="Genomic_DNA"/>
</dbReference>
<evidence type="ECO:0000256" key="3">
    <source>
        <dbReference type="PIRSR" id="PIRSR606689-1"/>
    </source>
</evidence>
<feature type="binding site" evidence="3">
    <location>
        <begin position="125"/>
        <end position="128"/>
    </location>
    <ligand>
        <name>GTP</name>
        <dbReference type="ChEBI" id="CHEBI:37565"/>
    </ligand>
</feature>
<dbReference type="GO" id="GO:0003924">
    <property type="term" value="F:GTPase activity"/>
    <property type="evidence" value="ECO:0007669"/>
    <property type="project" value="InterPro"/>
</dbReference>
<proteinExistence type="predicted"/>
<dbReference type="PANTHER" id="PTHR11711">
    <property type="entry name" value="ADP RIBOSYLATION FACTOR-RELATED"/>
    <property type="match status" value="1"/>
</dbReference>
<dbReference type="STRING" id="312017.I7LZD7"/>
<evidence type="ECO:0000313" key="6">
    <source>
        <dbReference type="EMBL" id="EAR83319.2"/>
    </source>
</evidence>
<dbReference type="Gene3D" id="3.40.50.300">
    <property type="entry name" value="P-loop containing nucleotide triphosphate hydrolases"/>
    <property type="match status" value="1"/>
</dbReference>
<dbReference type="PRINTS" id="PR00328">
    <property type="entry name" value="SAR1GTPBP"/>
</dbReference>
<evidence type="ECO:0000256" key="5">
    <source>
        <dbReference type="SAM" id="MobiDB-lite"/>
    </source>
</evidence>
<dbReference type="GO" id="GO:0046872">
    <property type="term" value="F:metal ion binding"/>
    <property type="evidence" value="ECO:0007669"/>
    <property type="project" value="UniProtKB-KW"/>
</dbReference>
<dbReference type="SUPFAM" id="SSF52540">
    <property type="entry name" value="P-loop containing nucleoside triphosphate hydrolases"/>
    <property type="match status" value="1"/>
</dbReference>
<sequence length="222" mass="24933">MGCGNSHSILEPKGRKIIMMGAIGSGKTSILYQLTKKMQVPAIPTVGHNAEYLQINKEKFVLYDVGARNNDFNQIQHLLESAIALVFMIDASNSNVQVFRESIDLFHQCVKCPYFQGIPVAICLNKQDMAENIYIDEDVIMKNYPLDQIQGGNYKIFKMSYKNKTGIDEPFDWIQGQKLKPSNVKKAPRSPKRGQGNQYGFPLSTEQPQSNGSKALPETQDI</sequence>
<dbReference type="GeneID" id="7836768"/>
<evidence type="ECO:0000256" key="2">
    <source>
        <dbReference type="ARBA" id="ARBA00023134"/>
    </source>
</evidence>
<keyword evidence="4" id="KW-0460">Magnesium</keyword>
<dbReference type="KEGG" id="tet:TTHERM_00947460"/>
<name>I7LZD7_TETTS</name>
<keyword evidence="4" id="KW-0479">Metal-binding</keyword>
<dbReference type="Pfam" id="PF00025">
    <property type="entry name" value="Arf"/>
    <property type="match status" value="1"/>
</dbReference>